<dbReference type="Pfam" id="PF08729">
    <property type="entry name" value="HUN"/>
    <property type="match status" value="1"/>
</dbReference>
<accession>A0A2G8JVI5</accession>
<organism evidence="2 3">
    <name type="scientific">Stichopus japonicus</name>
    <name type="common">Sea cucumber</name>
    <dbReference type="NCBI Taxonomy" id="307972"/>
    <lineage>
        <taxon>Eukaryota</taxon>
        <taxon>Metazoa</taxon>
        <taxon>Echinodermata</taxon>
        <taxon>Eleutherozoa</taxon>
        <taxon>Echinozoa</taxon>
        <taxon>Holothuroidea</taxon>
        <taxon>Aspidochirotacea</taxon>
        <taxon>Aspidochirotida</taxon>
        <taxon>Stichopodidae</taxon>
        <taxon>Apostichopus</taxon>
    </lineage>
</organism>
<feature type="non-terminal residue" evidence="2">
    <location>
        <position position="1"/>
    </location>
</feature>
<keyword evidence="3" id="KW-1185">Reference proteome</keyword>
<sequence>RKRFNSFRLEFASKYPRKEVNIHGGAYSMAERRRIIPASVGPDFYGTQEQPDRPTRRFTVTLPESNDKTSPEFSYIELVKQAGGVVVEEKTFNDIEEDDLTGLSTLARKFEEKYGAVKGKKKRKRLEDMVDFGLGYDENDPFVDNSECVSQGSDFVMYKRKTASSVLKISHCWKA</sequence>
<dbReference type="OrthoDB" id="68076at2759"/>
<evidence type="ECO:0000313" key="3">
    <source>
        <dbReference type="Proteomes" id="UP000230750"/>
    </source>
</evidence>
<dbReference type="EMBL" id="MRZV01001201">
    <property type="protein sequence ID" value="PIK39781.1"/>
    <property type="molecule type" value="Genomic_DNA"/>
</dbReference>
<feature type="domain" description="Hpc2-related" evidence="1">
    <location>
        <begin position="121"/>
        <end position="150"/>
    </location>
</feature>
<evidence type="ECO:0000313" key="2">
    <source>
        <dbReference type="EMBL" id="PIK39781.1"/>
    </source>
</evidence>
<protein>
    <submittedName>
        <fullName evidence="2">Putative ubinuclein-2 isoform X2</fullName>
    </submittedName>
</protein>
<dbReference type="PANTHER" id="PTHR21669:SF28">
    <property type="entry name" value="YEMANUCLEIN"/>
    <property type="match status" value="1"/>
</dbReference>
<dbReference type="GO" id="GO:0005634">
    <property type="term" value="C:nucleus"/>
    <property type="evidence" value="ECO:0007669"/>
    <property type="project" value="TreeGrafter"/>
</dbReference>
<dbReference type="Proteomes" id="UP000230750">
    <property type="component" value="Unassembled WGS sequence"/>
</dbReference>
<dbReference type="STRING" id="307972.A0A2G8JVI5"/>
<dbReference type="PANTHER" id="PTHR21669">
    <property type="entry name" value="CAPZ-INTERACTING PROTEIN AND RELATED PROTEINS"/>
    <property type="match status" value="1"/>
</dbReference>
<dbReference type="InterPro" id="IPR014840">
    <property type="entry name" value="HRD"/>
</dbReference>
<name>A0A2G8JVI5_STIJA</name>
<proteinExistence type="predicted"/>
<reference evidence="2 3" key="1">
    <citation type="journal article" date="2017" name="PLoS Biol.">
        <title>The sea cucumber genome provides insights into morphological evolution and visceral regeneration.</title>
        <authorList>
            <person name="Zhang X."/>
            <person name="Sun L."/>
            <person name="Yuan J."/>
            <person name="Sun Y."/>
            <person name="Gao Y."/>
            <person name="Zhang L."/>
            <person name="Li S."/>
            <person name="Dai H."/>
            <person name="Hamel J.F."/>
            <person name="Liu C."/>
            <person name="Yu Y."/>
            <person name="Liu S."/>
            <person name="Lin W."/>
            <person name="Guo K."/>
            <person name="Jin S."/>
            <person name="Xu P."/>
            <person name="Storey K.B."/>
            <person name="Huan P."/>
            <person name="Zhang T."/>
            <person name="Zhou Y."/>
            <person name="Zhang J."/>
            <person name="Lin C."/>
            <person name="Li X."/>
            <person name="Xing L."/>
            <person name="Huo D."/>
            <person name="Sun M."/>
            <person name="Wang L."/>
            <person name="Mercier A."/>
            <person name="Li F."/>
            <person name="Yang H."/>
            <person name="Xiang J."/>
        </authorList>
    </citation>
    <scope>NUCLEOTIDE SEQUENCE [LARGE SCALE GENOMIC DNA]</scope>
    <source>
        <strain evidence="2">Shaxun</strain>
        <tissue evidence="2">Muscle</tissue>
    </source>
</reference>
<dbReference type="AlphaFoldDB" id="A0A2G8JVI5"/>
<evidence type="ECO:0000259" key="1">
    <source>
        <dbReference type="Pfam" id="PF08729"/>
    </source>
</evidence>
<gene>
    <name evidence="2" type="ORF">BSL78_23382</name>
</gene>
<dbReference type="GO" id="GO:0006325">
    <property type="term" value="P:chromatin organization"/>
    <property type="evidence" value="ECO:0007669"/>
    <property type="project" value="TreeGrafter"/>
</dbReference>
<comment type="caution">
    <text evidence="2">The sequence shown here is derived from an EMBL/GenBank/DDBJ whole genome shotgun (WGS) entry which is preliminary data.</text>
</comment>